<dbReference type="Proteomes" id="UP000239209">
    <property type="component" value="Unassembled WGS sequence"/>
</dbReference>
<dbReference type="EMBL" id="PVZG01000008">
    <property type="protein sequence ID" value="PRY28331.1"/>
    <property type="molecule type" value="Genomic_DNA"/>
</dbReference>
<accession>A0A2T0S4H0</accession>
<dbReference type="OrthoDB" id="3298768at2"/>
<proteinExistence type="predicted"/>
<evidence type="ECO:0000313" key="2">
    <source>
        <dbReference type="EMBL" id="PRY28331.1"/>
    </source>
</evidence>
<feature type="compositionally biased region" description="Low complexity" evidence="1">
    <location>
        <begin position="15"/>
        <end position="25"/>
    </location>
</feature>
<feature type="compositionally biased region" description="Basic and acidic residues" evidence="1">
    <location>
        <begin position="471"/>
        <end position="481"/>
    </location>
</feature>
<sequence>MPEPRGSRRFWPITPVADPEPVAARPEPPATLPPVSIVPADDEPAGPTEVRLVSLPPTPDLEVTPGLDHNSDAEDAEQGVAARPYLDERTDRRTWAAGEDRLPDDEVRLADLPFAAVPSGREEREPEEPEPSGDFEAVHDTDASGSFPATLDPFAAGGYDVDPFEDQALPAAVDPFDNPASVRRQWPDPRYGDRVEGWVRPQYRDEPVSGDYWTPVPDAGYGWPVPVERIPEVPPYASAEGFDPAPESEPTAVVPQWPPARPDARIGTPRAGSPDNDHPDAGTRRDDEARRGDVARRGHAAGRRDDVARSVDMAGRGEVAHRGDVNRSLDVAGGDQSRRDGVVGGGDMARRDGVPGGGEVARRDGVAGRDEVARRDVAALRDEVARRMDAVRAGGAGSSRAEPPAVAVPSIELPAPVAPSTEPPVVAFDGRPRAGGADERELPRRTRARRSDRDAGAVEPVARPGEAGSSGREDAGRREGTRFAGRPESAEGPIWTVPDLPDAGMPELDWTASPGREDPRAFRRAPNVVRRRRGGTSDPTQNLPAVDLGDKTPPLARPRPRPRPRPGAGQPEPRSTVYVSKHAAEPS</sequence>
<feature type="compositionally biased region" description="Basic and acidic residues" evidence="1">
    <location>
        <begin position="85"/>
        <end position="109"/>
    </location>
</feature>
<organism evidence="2 3">
    <name type="scientific">Pseudosporangium ferrugineum</name>
    <dbReference type="NCBI Taxonomy" id="439699"/>
    <lineage>
        <taxon>Bacteria</taxon>
        <taxon>Bacillati</taxon>
        <taxon>Actinomycetota</taxon>
        <taxon>Actinomycetes</taxon>
        <taxon>Micromonosporales</taxon>
        <taxon>Micromonosporaceae</taxon>
        <taxon>Pseudosporangium</taxon>
    </lineage>
</organism>
<feature type="compositionally biased region" description="Basic and acidic residues" evidence="1">
    <location>
        <begin position="275"/>
        <end position="309"/>
    </location>
</feature>
<dbReference type="AlphaFoldDB" id="A0A2T0S4H0"/>
<dbReference type="RefSeq" id="WP_146164091.1">
    <property type="nucleotide sequence ID" value="NZ_PVZG01000008.1"/>
</dbReference>
<reference evidence="2 3" key="1">
    <citation type="submission" date="2018-03" db="EMBL/GenBank/DDBJ databases">
        <title>Genomic Encyclopedia of Archaeal and Bacterial Type Strains, Phase II (KMG-II): from individual species to whole genera.</title>
        <authorList>
            <person name="Goeker M."/>
        </authorList>
    </citation>
    <scope>NUCLEOTIDE SEQUENCE [LARGE SCALE GENOMIC DNA]</scope>
    <source>
        <strain evidence="2 3">DSM 45348</strain>
    </source>
</reference>
<gene>
    <name evidence="2" type="ORF">CLV70_108123</name>
</gene>
<keyword evidence="3" id="KW-1185">Reference proteome</keyword>
<evidence type="ECO:0000313" key="3">
    <source>
        <dbReference type="Proteomes" id="UP000239209"/>
    </source>
</evidence>
<comment type="caution">
    <text evidence="2">The sequence shown here is derived from an EMBL/GenBank/DDBJ whole genome shotgun (WGS) entry which is preliminary data.</text>
</comment>
<feature type="region of interest" description="Disordered" evidence="1">
    <location>
        <begin position="1"/>
        <end position="151"/>
    </location>
</feature>
<feature type="compositionally biased region" description="Basic and acidic residues" evidence="1">
    <location>
        <begin position="318"/>
        <end position="327"/>
    </location>
</feature>
<feature type="compositionally biased region" description="Basic and acidic residues" evidence="1">
    <location>
        <begin position="360"/>
        <end position="382"/>
    </location>
</feature>
<feature type="region of interest" description="Disordered" evidence="1">
    <location>
        <begin position="412"/>
        <end position="587"/>
    </location>
</feature>
<feature type="compositionally biased region" description="Basic and acidic residues" evidence="1">
    <location>
        <begin position="430"/>
        <end position="456"/>
    </location>
</feature>
<name>A0A2T0S4H0_9ACTN</name>
<evidence type="ECO:0000256" key="1">
    <source>
        <dbReference type="SAM" id="MobiDB-lite"/>
    </source>
</evidence>
<feature type="compositionally biased region" description="Basic and acidic residues" evidence="1">
    <location>
        <begin position="185"/>
        <end position="195"/>
    </location>
</feature>
<feature type="region of interest" description="Disordered" evidence="1">
    <location>
        <begin position="171"/>
        <end position="195"/>
    </location>
</feature>
<feature type="region of interest" description="Disordered" evidence="1">
    <location>
        <begin position="234"/>
        <end position="382"/>
    </location>
</feature>
<protein>
    <submittedName>
        <fullName evidence="2">Uncharacterized protein</fullName>
    </submittedName>
</protein>